<keyword evidence="11 17" id="KW-0274">FAD</keyword>
<keyword evidence="9" id="KW-0001">2Fe-2S</keyword>
<evidence type="ECO:0000256" key="17">
    <source>
        <dbReference type="PIRNR" id="PIRNR037149"/>
    </source>
</evidence>
<protein>
    <submittedName>
        <fullName evidence="24">Nitrite reductase large subunit NirB</fullName>
    </submittedName>
</protein>
<evidence type="ECO:0000256" key="16">
    <source>
        <dbReference type="ARBA" id="ARBA00034078"/>
    </source>
</evidence>
<evidence type="ECO:0000256" key="14">
    <source>
        <dbReference type="ARBA" id="ARBA00023014"/>
    </source>
</evidence>
<feature type="domain" description="Nitrite/sulphite reductase 4Fe-4S" evidence="19">
    <location>
        <begin position="677"/>
        <end position="818"/>
    </location>
</feature>
<dbReference type="InterPro" id="IPR041854">
    <property type="entry name" value="BFD-like_2Fe2S-bd_dom_sf"/>
</dbReference>
<dbReference type="PROSITE" id="PS00365">
    <property type="entry name" value="NIR_SIR"/>
    <property type="match status" value="1"/>
</dbReference>
<feature type="domain" description="NADH-rubredoxin oxidoreductase C-terminal" evidence="23">
    <location>
        <begin position="359"/>
        <end position="426"/>
    </location>
</feature>
<sequence length="864" mass="92222">MDVQDGIAPTADMPRTGQAAQADQTESLIVPADDGREHLVVVGNGMAGCRAVEELLARDAGRYRVTIFGAEPHVNYNRIMLSPVLAGEKTFDQIVINPCAWYDDNGIELITSDPVTAIDRAAKTVTALSGRTVAYDRLLIATGSDPFIIPVPGKDLPGVIAFRDMKDVDTMLAAAQAGKAASPGDEASNSAVVIGGGLLGLEAAHGLSLRGMKVTVIHLMPTLMERQLDEAAGWLLKTALESRGQTILTGADTAEIYGNGKVEGVRLKDGREIPASLVVMAVGIRPSVALARAAGLDVNRGIKVDDHMVTSDPAILAVGECVEHDGQVYGLVAPLWDMCRSLADGLTDRHTGYRGSVTSTKLKVAGLDVFSAGDFSGGAGCEDIVLRDAARGIYKRVVIKDDRIIGAVLYGDTADGGWYFDLLKKGENVADLRDLLIFGQAYAAMSASGGGALDPKAAVAALSDDAEVCGCNGVTKGQVVGCIEAGACSLDAVRAGCKASASCGSCTSIVENLLALTLGADVEAGPKTLCKCTSFTHDDVRREIVAQDMRSIPEVMHKLHWSTPDGCSSCRPALNYYLLCALPGDYVDDQASRFVNERMHANIQKDGTYSVVPRMWGGLTSPRELRAIADVVEKFNAPMVKVTGGQRLDIFGIKKEDLPAVWADLNAAGMVSGHAYGKSLRTVKTCVGSEWCRFGTQDSTGLGVKTEKMTWGSWMPHKFKIAVSGCPRNCAEATIKDFGIVCVDSGYELHVGGNGGIHVRATDFLCKVASEEEALEYCAAFIQVYREEARYLERTAPWIERVGVDYVKARVVEDEAGRKALAERFHHSQKFSQTDPWAQRAAGDRADLHQHLEPLAFPLANAAE</sequence>
<feature type="domain" description="Nitrite/Sulfite reductase ferredoxin-like" evidence="20">
    <location>
        <begin position="604"/>
        <end position="668"/>
    </location>
</feature>
<evidence type="ECO:0000256" key="3">
    <source>
        <dbReference type="ARBA" id="ARBA00001974"/>
    </source>
</evidence>
<dbReference type="EMBL" id="BTFW01000001">
    <property type="protein sequence ID" value="GMM59421.1"/>
    <property type="molecule type" value="Genomic_DNA"/>
</dbReference>
<accession>A0ABQ6P2M2</accession>
<dbReference type="Pfam" id="PF18267">
    <property type="entry name" value="Rubredoxin_C"/>
    <property type="match status" value="1"/>
</dbReference>
<dbReference type="InterPro" id="IPR023753">
    <property type="entry name" value="FAD/NAD-binding_dom"/>
</dbReference>
<keyword evidence="12" id="KW-0560">Oxidoreductase</keyword>
<keyword evidence="6" id="KW-0004">4Fe-4S</keyword>
<dbReference type="InterPro" id="IPR006066">
    <property type="entry name" value="NO2/SO3_Rdtase_FeS/sirohaem_BS"/>
</dbReference>
<evidence type="ECO:0000259" key="20">
    <source>
        <dbReference type="Pfam" id="PF03460"/>
    </source>
</evidence>
<evidence type="ECO:0000259" key="22">
    <source>
        <dbReference type="Pfam" id="PF07992"/>
    </source>
</evidence>
<comment type="cofactor">
    <cofactor evidence="16">
        <name>[2Fe-2S] cluster</name>
        <dbReference type="ChEBI" id="CHEBI:190135"/>
    </cofactor>
</comment>
<comment type="caution">
    <text evidence="24">The sequence shown here is derived from an EMBL/GenBank/DDBJ whole genome shotgun (WGS) entry which is preliminary data.</text>
</comment>
<evidence type="ECO:0000256" key="12">
    <source>
        <dbReference type="ARBA" id="ARBA00023002"/>
    </source>
</evidence>
<evidence type="ECO:0000256" key="18">
    <source>
        <dbReference type="SAM" id="MobiDB-lite"/>
    </source>
</evidence>
<feature type="region of interest" description="Disordered" evidence="18">
    <location>
        <begin position="1"/>
        <end position="23"/>
    </location>
</feature>
<dbReference type="PIRSF" id="PIRSF037149">
    <property type="entry name" value="NirB"/>
    <property type="match status" value="1"/>
</dbReference>
<dbReference type="Pfam" id="PF04324">
    <property type="entry name" value="Fer2_BFD"/>
    <property type="match status" value="2"/>
</dbReference>
<gene>
    <name evidence="24" type="primary">nirB</name>
    <name evidence="24" type="ORF">NUTIK01_01980</name>
</gene>
<dbReference type="Proteomes" id="UP001187221">
    <property type="component" value="Unassembled WGS sequence"/>
</dbReference>
<evidence type="ECO:0000256" key="13">
    <source>
        <dbReference type="ARBA" id="ARBA00023004"/>
    </source>
</evidence>
<organism evidence="24 25">
    <name type="scientific">Novosphingobium pituita</name>
    <dbReference type="NCBI Taxonomy" id="3056842"/>
    <lineage>
        <taxon>Bacteria</taxon>
        <taxon>Pseudomonadati</taxon>
        <taxon>Pseudomonadota</taxon>
        <taxon>Alphaproteobacteria</taxon>
        <taxon>Sphingomonadales</taxon>
        <taxon>Sphingomonadaceae</taxon>
        <taxon>Novosphingobium</taxon>
    </lineage>
</organism>
<keyword evidence="13" id="KW-0408">Iron</keyword>
<evidence type="ECO:0000313" key="24">
    <source>
        <dbReference type="EMBL" id="GMM59421.1"/>
    </source>
</evidence>
<dbReference type="PANTHER" id="PTHR43809">
    <property type="entry name" value="NITRITE REDUCTASE (NADH) LARGE SUBUNIT"/>
    <property type="match status" value="1"/>
</dbReference>
<dbReference type="InterPro" id="IPR052034">
    <property type="entry name" value="NasD-like"/>
</dbReference>
<keyword evidence="14" id="KW-0411">Iron-sulfur</keyword>
<evidence type="ECO:0000256" key="9">
    <source>
        <dbReference type="ARBA" id="ARBA00022714"/>
    </source>
</evidence>
<evidence type="ECO:0000259" key="23">
    <source>
        <dbReference type="Pfam" id="PF18267"/>
    </source>
</evidence>
<dbReference type="SUPFAM" id="SSF56014">
    <property type="entry name" value="Nitrite and sulphite reductase 4Fe-4S domain-like"/>
    <property type="match status" value="1"/>
</dbReference>
<keyword evidence="8 17" id="KW-0285">Flavoprotein</keyword>
<feature type="domain" description="BFD-like [2Fe-2S]-binding" evidence="21">
    <location>
        <begin position="468"/>
        <end position="515"/>
    </location>
</feature>
<dbReference type="PANTHER" id="PTHR43809:SF1">
    <property type="entry name" value="NITRITE REDUCTASE (NADH) LARGE SUBUNIT"/>
    <property type="match status" value="1"/>
</dbReference>
<dbReference type="Gene3D" id="3.30.390.30">
    <property type="match status" value="1"/>
</dbReference>
<dbReference type="NCBIfam" id="TIGR02374">
    <property type="entry name" value="nitri_red_nirB"/>
    <property type="match status" value="1"/>
</dbReference>
<dbReference type="Gene3D" id="1.10.10.1100">
    <property type="entry name" value="BFD-like [2Fe-2S]-binding domain"/>
    <property type="match status" value="1"/>
</dbReference>
<keyword evidence="25" id="KW-1185">Reference proteome</keyword>
<evidence type="ECO:0000256" key="6">
    <source>
        <dbReference type="ARBA" id="ARBA00022485"/>
    </source>
</evidence>
<comment type="cofactor">
    <cofactor evidence="2">
        <name>[4Fe-4S] cluster</name>
        <dbReference type="ChEBI" id="CHEBI:49883"/>
    </cofactor>
</comment>
<dbReference type="SUPFAM" id="SSF51905">
    <property type="entry name" value="FAD/NAD(P)-binding domain"/>
    <property type="match status" value="2"/>
</dbReference>
<dbReference type="InterPro" id="IPR005117">
    <property type="entry name" value="NiRdtase/SiRdtase_haem-b_fer"/>
</dbReference>
<dbReference type="InterPro" id="IPR006067">
    <property type="entry name" value="NO2/SO3_Rdtase_4Fe4S_dom"/>
</dbReference>
<proteinExistence type="inferred from homology"/>
<evidence type="ECO:0000313" key="25">
    <source>
        <dbReference type="Proteomes" id="UP001187221"/>
    </source>
</evidence>
<comment type="cofactor">
    <cofactor evidence="1">
        <name>siroheme</name>
        <dbReference type="ChEBI" id="CHEBI:60052"/>
    </cofactor>
</comment>
<evidence type="ECO:0000256" key="7">
    <source>
        <dbReference type="ARBA" id="ARBA00022617"/>
    </source>
</evidence>
<dbReference type="Gene3D" id="3.90.480.10">
    <property type="entry name" value="Sulfite Reductase Hemoprotein,Domain 2"/>
    <property type="match status" value="1"/>
</dbReference>
<dbReference type="SUPFAM" id="SSF55124">
    <property type="entry name" value="Nitrite/Sulfite reductase N-terminal domain-like"/>
    <property type="match status" value="1"/>
</dbReference>
<dbReference type="Pfam" id="PF07992">
    <property type="entry name" value="Pyr_redox_2"/>
    <property type="match status" value="1"/>
</dbReference>
<evidence type="ECO:0000256" key="1">
    <source>
        <dbReference type="ARBA" id="ARBA00001929"/>
    </source>
</evidence>
<evidence type="ECO:0000256" key="10">
    <source>
        <dbReference type="ARBA" id="ARBA00022723"/>
    </source>
</evidence>
<evidence type="ECO:0000256" key="11">
    <source>
        <dbReference type="ARBA" id="ARBA00022827"/>
    </source>
</evidence>
<dbReference type="Pfam" id="PF03460">
    <property type="entry name" value="NIR_SIR_ferr"/>
    <property type="match status" value="1"/>
</dbReference>
<comment type="cofactor">
    <cofactor evidence="3 17">
        <name>FAD</name>
        <dbReference type="ChEBI" id="CHEBI:57692"/>
    </cofactor>
</comment>
<evidence type="ECO:0000259" key="19">
    <source>
        <dbReference type="Pfam" id="PF01077"/>
    </source>
</evidence>
<dbReference type="CDD" id="cd19944">
    <property type="entry name" value="NirB_Fer2_BFD-like_2"/>
    <property type="match status" value="1"/>
</dbReference>
<dbReference type="InterPro" id="IPR012744">
    <property type="entry name" value="Nitri_red_NirB"/>
</dbReference>
<dbReference type="PRINTS" id="PR00397">
    <property type="entry name" value="SIROHAEM"/>
</dbReference>
<keyword evidence="10" id="KW-0479">Metal-binding</keyword>
<dbReference type="InterPro" id="IPR016156">
    <property type="entry name" value="FAD/NAD-linked_Rdtase_dimer_sf"/>
</dbReference>
<keyword evidence="15 17" id="KW-0534">Nitrate assimilation</keyword>
<dbReference type="InterPro" id="IPR036188">
    <property type="entry name" value="FAD/NAD-bd_sf"/>
</dbReference>
<evidence type="ECO:0000256" key="15">
    <source>
        <dbReference type="ARBA" id="ARBA00023063"/>
    </source>
</evidence>
<comment type="pathway">
    <text evidence="4">Nitrogen metabolism; nitrate reduction (assimilation).</text>
</comment>
<evidence type="ECO:0000256" key="8">
    <source>
        <dbReference type="ARBA" id="ARBA00022630"/>
    </source>
</evidence>
<dbReference type="Gene3D" id="3.30.413.10">
    <property type="entry name" value="Sulfite Reductase Hemoprotein, domain 1"/>
    <property type="match status" value="1"/>
</dbReference>
<dbReference type="PRINTS" id="PR00368">
    <property type="entry name" value="FADPNR"/>
</dbReference>
<dbReference type="InterPro" id="IPR036136">
    <property type="entry name" value="Nit/Sulf_reduc_fer-like_dom_sf"/>
</dbReference>
<dbReference type="InterPro" id="IPR007419">
    <property type="entry name" value="BFD-like_2Fe2S-bd_dom"/>
</dbReference>
<reference evidence="24 25" key="1">
    <citation type="submission" date="2023-06" db="EMBL/GenBank/DDBJ databases">
        <title>Draft genome sequence of Novosphingobium sp. strain IK01.</title>
        <authorList>
            <person name="Hatamoto M."/>
            <person name="Ikarashi T."/>
            <person name="Yamaguchi T."/>
        </authorList>
    </citation>
    <scope>NUCLEOTIDE SEQUENCE [LARGE SCALE GENOMIC DNA]</scope>
    <source>
        <strain evidence="24 25">IK01</strain>
    </source>
</reference>
<dbReference type="InterPro" id="IPR045854">
    <property type="entry name" value="NO2/SO3_Rdtase_4Fe4S_sf"/>
</dbReference>
<dbReference type="InterPro" id="IPR017121">
    <property type="entry name" value="Nitrite_Rdtase_lsu"/>
</dbReference>
<comment type="similarity">
    <text evidence="5">Belongs to the nitrite and sulfite reductase 4Fe-4S domain family.</text>
</comment>
<dbReference type="InterPro" id="IPR041575">
    <property type="entry name" value="Rubredoxin_C"/>
</dbReference>
<evidence type="ECO:0000256" key="2">
    <source>
        <dbReference type="ARBA" id="ARBA00001966"/>
    </source>
</evidence>
<keyword evidence="7" id="KW-0349">Heme</keyword>
<name>A0ABQ6P2M2_9SPHN</name>
<feature type="domain" description="BFD-like [2Fe-2S]-binding" evidence="21">
    <location>
        <begin position="529"/>
        <end position="578"/>
    </location>
</feature>
<dbReference type="Pfam" id="PF01077">
    <property type="entry name" value="NIR_SIR"/>
    <property type="match status" value="1"/>
</dbReference>
<evidence type="ECO:0000259" key="21">
    <source>
        <dbReference type="Pfam" id="PF04324"/>
    </source>
</evidence>
<feature type="domain" description="FAD/NAD(P)-binding" evidence="22">
    <location>
        <begin position="38"/>
        <end position="322"/>
    </location>
</feature>
<evidence type="ECO:0000256" key="4">
    <source>
        <dbReference type="ARBA" id="ARBA00005096"/>
    </source>
</evidence>
<evidence type="ECO:0000256" key="5">
    <source>
        <dbReference type="ARBA" id="ARBA00010429"/>
    </source>
</evidence>
<dbReference type="Gene3D" id="3.50.50.60">
    <property type="entry name" value="FAD/NAD(P)-binding domain"/>
    <property type="match status" value="2"/>
</dbReference>
<dbReference type="PRINTS" id="PR00411">
    <property type="entry name" value="PNDRDTASEI"/>
</dbReference>